<sequence length="72" mass="8616">MIRLEYRTTMDELIEMHVLVKGMSKCWRRFLIKGRIKRAVRTYPGLLKDKVVEIKGRRVTAYYEERTLGIEA</sequence>
<dbReference type="RefSeq" id="WP_161832741.1">
    <property type="nucleotide sequence ID" value="NZ_AP028127.1"/>
</dbReference>
<keyword evidence="2" id="KW-1185">Reference proteome</keyword>
<organism evidence="1 2">
    <name type="scientific">Turicibacter faecis</name>
    <dbReference type="NCBI Taxonomy" id="2963365"/>
    <lineage>
        <taxon>Bacteria</taxon>
        <taxon>Bacillati</taxon>
        <taxon>Bacillota</taxon>
        <taxon>Erysipelotrichia</taxon>
        <taxon>Erysipelotrichales</taxon>
        <taxon>Turicibacteraceae</taxon>
        <taxon>Turicibacter</taxon>
    </lineage>
</organism>
<reference evidence="1" key="1">
    <citation type="journal article" date="2024" name="Int. J. Syst. Evol. Microbiol.">
        <title>Turicibacter faecis sp. nov., isolated from faeces of heart failure mouse model.</title>
        <authorList>
            <person name="Imamura Y."/>
            <person name="Motooka D."/>
            <person name="Nakajima Y."/>
            <person name="Ito S."/>
            <person name="Kitakaze M."/>
            <person name="Iida T."/>
            <person name="Nakamura S."/>
        </authorList>
    </citation>
    <scope>NUCLEOTIDE SEQUENCE</scope>
    <source>
        <strain evidence="1">TC023</strain>
    </source>
</reference>
<gene>
    <name evidence="1" type="ORF">T23_20890</name>
</gene>
<accession>A0ABM8ILW7</accession>
<proteinExistence type="predicted"/>
<dbReference type="Proteomes" id="UP001432099">
    <property type="component" value="Chromosome"/>
</dbReference>
<evidence type="ECO:0000313" key="1">
    <source>
        <dbReference type="EMBL" id="BEH91987.1"/>
    </source>
</evidence>
<name>A0ABM8ILW7_9FIRM</name>
<protein>
    <submittedName>
        <fullName evidence="1">Uncharacterized protein</fullName>
    </submittedName>
</protein>
<evidence type="ECO:0000313" key="2">
    <source>
        <dbReference type="Proteomes" id="UP001432099"/>
    </source>
</evidence>
<dbReference type="EMBL" id="AP028127">
    <property type="protein sequence ID" value="BEH91987.1"/>
    <property type="molecule type" value="Genomic_DNA"/>
</dbReference>